<dbReference type="Proteomes" id="UP001595952">
    <property type="component" value="Unassembled WGS sequence"/>
</dbReference>
<keyword evidence="2" id="KW-1185">Reference proteome</keyword>
<protein>
    <submittedName>
        <fullName evidence="1">Uncharacterized protein</fullName>
    </submittedName>
</protein>
<proteinExistence type="predicted"/>
<dbReference type="RefSeq" id="WP_380060973.1">
    <property type="nucleotide sequence ID" value="NZ_JBHSEI010000002.1"/>
</dbReference>
<sequence length="146" mass="15798">MTAVAPDPLILSANRQTIDTCIALTLQMVAAIEFAPVLSTERPTQELLLDFAEQVERNATDIARMDGHGETDIAALGEDVYRQLTVQREEPLRVAYHALHSAAFLGLEHGLTTATMLSAVAYALRVLARRESCTDGSSEGPVSLYA</sequence>
<accession>A0ABV9I7W0</accession>
<dbReference type="EMBL" id="JBHSEI010000002">
    <property type="protein sequence ID" value="MFC4637951.1"/>
    <property type="molecule type" value="Genomic_DNA"/>
</dbReference>
<organism evidence="1 2">
    <name type="scientific">Deinococcus hohokamensis</name>
    <dbReference type="NCBI Taxonomy" id="309883"/>
    <lineage>
        <taxon>Bacteria</taxon>
        <taxon>Thermotogati</taxon>
        <taxon>Deinococcota</taxon>
        <taxon>Deinococci</taxon>
        <taxon>Deinococcales</taxon>
        <taxon>Deinococcaceae</taxon>
        <taxon>Deinococcus</taxon>
    </lineage>
</organism>
<comment type="caution">
    <text evidence="1">The sequence shown here is derived from an EMBL/GenBank/DDBJ whole genome shotgun (WGS) entry which is preliminary data.</text>
</comment>
<name>A0ABV9I7W0_9DEIO</name>
<reference evidence="2" key="1">
    <citation type="journal article" date="2019" name="Int. J. Syst. Evol. Microbiol.">
        <title>The Global Catalogue of Microorganisms (GCM) 10K type strain sequencing project: providing services to taxonomists for standard genome sequencing and annotation.</title>
        <authorList>
            <consortium name="The Broad Institute Genomics Platform"/>
            <consortium name="The Broad Institute Genome Sequencing Center for Infectious Disease"/>
            <person name="Wu L."/>
            <person name="Ma J."/>
        </authorList>
    </citation>
    <scope>NUCLEOTIDE SEQUENCE [LARGE SCALE GENOMIC DNA]</scope>
    <source>
        <strain evidence="2">CCUG 55995</strain>
    </source>
</reference>
<evidence type="ECO:0000313" key="1">
    <source>
        <dbReference type="EMBL" id="MFC4637951.1"/>
    </source>
</evidence>
<gene>
    <name evidence="1" type="ORF">ACFO0D_06325</name>
</gene>
<evidence type="ECO:0000313" key="2">
    <source>
        <dbReference type="Proteomes" id="UP001595952"/>
    </source>
</evidence>